<proteinExistence type="predicted"/>
<dbReference type="Proteomes" id="UP000316238">
    <property type="component" value="Unassembled WGS sequence"/>
</dbReference>
<evidence type="ECO:0000313" key="1">
    <source>
        <dbReference type="EMBL" id="TAA76299.1"/>
    </source>
</evidence>
<organism evidence="1 2">
    <name type="scientific">Candidatus Electronema aureum</name>
    <dbReference type="NCBI Taxonomy" id="2005002"/>
    <lineage>
        <taxon>Bacteria</taxon>
        <taxon>Pseudomonadati</taxon>
        <taxon>Thermodesulfobacteriota</taxon>
        <taxon>Desulfobulbia</taxon>
        <taxon>Desulfobulbales</taxon>
        <taxon>Desulfobulbaceae</taxon>
        <taxon>Candidatus Electronema</taxon>
    </lineage>
</organism>
<reference evidence="1" key="1">
    <citation type="submission" date="2017-07" db="EMBL/GenBank/DDBJ databases">
        <title>The cable genome - Insights into the physiology and evolution of filamentous bacteria capable of sulfide oxidation via long distance electron transfer.</title>
        <authorList>
            <person name="Thorup C."/>
            <person name="Bjerg J.T."/>
            <person name="Schreiber L."/>
            <person name="Nielsen L.P."/>
            <person name="Kjeldsen K.U."/>
            <person name="Boesen T."/>
            <person name="Boggild A."/>
            <person name="Meysman F."/>
            <person name="Geelhoed J."/>
            <person name="Schramm A."/>
        </authorList>
    </citation>
    <scope>NUCLEOTIDE SEQUENCE [LARGE SCALE GENOMIC DNA]</scope>
    <source>
        <strain evidence="1">GS</strain>
    </source>
</reference>
<evidence type="ECO:0000313" key="2">
    <source>
        <dbReference type="Proteomes" id="UP000316238"/>
    </source>
</evidence>
<name>A0A521G5K5_9BACT</name>
<protein>
    <submittedName>
        <fullName evidence="1">Osmoprotectant transport system substrate-binding protein</fullName>
    </submittedName>
</protein>
<gene>
    <name evidence="1" type="ORF">CDV28_101202</name>
</gene>
<accession>A0A521G5K5</accession>
<dbReference type="AlphaFoldDB" id="A0A521G5K5"/>
<sequence length="210" mass="22804">MSIYSFHLMKFNKKVRKKMAQKLAALLSGTVLLTALTATPSYSCVGRILNLSIDGSAEQKAIGQLMATYINERTGTTVNLVENPESKDGSCTTDVCIQYLKPALASMGGEQPQDEQEAYTKAKEFYMENKNIVWLKPFAFKGPAAQQAEASIAVPVSPRDALGKFPVLDRVINKLSGMVNDATVQEMIQKSQGSDPAAAAKDILKAQKLI</sequence>
<dbReference type="EMBL" id="NQJD01000001">
    <property type="protein sequence ID" value="TAA76299.1"/>
    <property type="molecule type" value="Genomic_DNA"/>
</dbReference>
<comment type="caution">
    <text evidence="1">The sequence shown here is derived from an EMBL/GenBank/DDBJ whole genome shotgun (WGS) entry which is preliminary data.</text>
</comment>
<keyword evidence="2" id="KW-1185">Reference proteome</keyword>
<dbReference type="Gene3D" id="3.40.190.10">
    <property type="entry name" value="Periplasmic binding protein-like II"/>
    <property type="match status" value="1"/>
</dbReference>